<dbReference type="NCBIfam" id="TIGR00275">
    <property type="entry name" value="aminoacetone oxidase family FAD-binding enzyme"/>
    <property type="match status" value="1"/>
</dbReference>
<evidence type="ECO:0000259" key="4">
    <source>
        <dbReference type="Pfam" id="PF03486"/>
    </source>
</evidence>
<evidence type="ECO:0000313" key="6">
    <source>
        <dbReference type="EMBL" id="MEQ2378474.1"/>
    </source>
</evidence>
<dbReference type="InterPro" id="IPR055178">
    <property type="entry name" value="RsdA/BaiN/AoA(So)-like_dom"/>
</dbReference>
<dbReference type="RefSeq" id="WP_349153127.1">
    <property type="nucleotide sequence ID" value="NZ_JBBMER010000001.1"/>
</dbReference>
<name>A0ABV1BSL8_9FIRM</name>
<dbReference type="InterPro" id="IPR036188">
    <property type="entry name" value="FAD/NAD-bd_sf"/>
</dbReference>
<evidence type="ECO:0000313" key="7">
    <source>
        <dbReference type="Proteomes" id="UP001442364"/>
    </source>
</evidence>
<dbReference type="Gene3D" id="1.10.8.260">
    <property type="entry name" value="HI0933 insert domain-like"/>
    <property type="match status" value="1"/>
</dbReference>
<dbReference type="InterPro" id="IPR057661">
    <property type="entry name" value="RsdA/BaiN/AoA(So)_Rossmann"/>
</dbReference>
<feature type="domain" description="RsdA/BaiN/AoA(So)-like Rossmann fold-like" evidence="4">
    <location>
        <begin position="3"/>
        <end position="147"/>
    </location>
</feature>
<organism evidence="6 7">
    <name type="scientific">[Lactobacillus] rogosae</name>
    <dbReference type="NCBI Taxonomy" id="706562"/>
    <lineage>
        <taxon>Bacteria</taxon>
        <taxon>Bacillati</taxon>
        <taxon>Bacillota</taxon>
        <taxon>Clostridia</taxon>
        <taxon>Lachnospirales</taxon>
        <taxon>Lachnospiraceae</taxon>
        <taxon>Lachnospira</taxon>
    </lineage>
</organism>
<accession>A0ABV1BSL8</accession>
<keyword evidence="3" id="KW-0274">FAD</keyword>
<dbReference type="Pfam" id="PF22780">
    <property type="entry name" value="HI0933_like_1st"/>
    <property type="match status" value="1"/>
</dbReference>
<dbReference type="Proteomes" id="UP001442364">
    <property type="component" value="Unassembled WGS sequence"/>
</dbReference>
<proteinExistence type="predicted"/>
<evidence type="ECO:0000256" key="3">
    <source>
        <dbReference type="ARBA" id="ARBA00022827"/>
    </source>
</evidence>
<sequence>MSKVVVIGGGAAGMMASIIAARNGHTVTLIEKNDKLGKKLFITGKGRCNFTNAGDEDDIKNSVVTNPKFMYSSFKGFSNYDVMGFFDELGLKFKIERGNRCFPESDHSSDVIGTLARELRKCKVDIMLSTEVVDVTARELSENVVSENAVSGKIVSCNAVSENIANDSVKLEKKYKSKKKEHKSKKKDPEYISQFVSVEVKELSTGRKQVIKADSCIIATGGNSYSSTGSTGDGYRFAKALSHNVTPIIPALVPLTVREEWASELMGLSLKNIAISIYDSMGDSRKELYSDFGEMLFTHFGVSGPVILSASSYTTAILRKRPLKLVIDLKPALSEEQLDERVLRDFSEEKNKTFRNSLDKLLPKKLIPVIVRLSDINKDKQVNEITREERLRLVHLLKHFEMTITGTRGFNEAIITQGGVDVKEINPTTMESKLVKNVYFAGEVLDVDAVTGGFNLQVAWSSAYAAAMHLNN</sequence>
<protein>
    <submittedName>
        <fullName evidence="6">NAD(P)/FAD-dependent oxidoreductase</fullName>
    </submittedName>
</protein>
<dbReference type="SUPFAM" id="SSF51905">
    <property type="entry name" value="FAD/NAD(P)-binding domain"/>
    <property type="match status" value="1"/>
</dbReference>
<dbReference type="InterPro" id="IPR004792">
    <property type="entry name" value="BaiN-like"/>
</dbReference>
<gene>
    <name evidence="6" type="ORF">WMO14_01055</name>
</gene>
<reference evidence="6 7" key="1">
    <citation type="submission" date="2024-03" db="EMBL/GenBank/DDBJ databases">
        <title>Human intestinal bacterial collection.</title>
        <authorList>
            <person name="Pauvert C."/>
            <person name="Hitch T.C.A."/>
            <person name="Clavel T."/>
        </authorList>
    </citation>
    <scope>NUCLEOTIDE SEQUENCE [LARGE SCALE GENOMIC DNA]</scope>
    <source>
        <strain evidence="6 7">CLA-AA-H255</strain>
    </source>
</reference>
<dbReference type="Gene3D" id="3.50.50.60">
    <property type="entry name" value="FAD/NAD(P)-binding domain"/>
    <property type="match status" value="2"/>
</dbReference>
<dbReference type="Gene3D" id="2.40.30.10">
    <property type="entry name" value="Translation factors"/>
    <property type="match status" value="1"/>
</dbReference>
<feature type="domain" description="RsdA/BaiN/AoA(So)-like Rossmann fold-like" evidence="4">
    <location>
        <begin position="199"/>
        <end position="468"/>
    </location>
</feature>
<comment type="cofactor">
    <cofactor evidence="1">
        <name>FAD</name>
        <dbReference type="ChEBI" id="CHEBI:57692"/>
    </cofactor>
</comment>
<dbReference type="PANTHER" id="PTHR42887">
    <property type="entry name" value="OS12G0638800 PROTEIN"/>
    <property type="match status" value="1"/>
</dbReference>
<feature type="domain" description="RsdA/BaiN/AoA(So)-like insert" evidence="5">
    <location>
        <begin position="250"/>
        <end position="415"/>
    </location>
</feature>
<comment type="caution">
    <text evidence="6">The sequence shown here is derived from an EMBL/GenBank/DDBJ whole genome shotgun (WGS) entry which is preliminary data.</text>
</comment>
<dbReference type="SUPFAM" id="SSF160996">
    <property type="entry name" value="HI0933 insert domain-like"/>
    <property type="match status" value="1"/>
</dbReference>
<keyword evidence="2" id="KW-0285">Flavoprotein</keyword>
<evidence type="ECO:0000256" key="2">
    <source>
        <dbReference type="ARBA" id="ARBA00022630"/>
    </source>
</evidence>
<dbReference type="InterPro" id="IPR023166">
    <property type="entry name" value="BaiN-like_dom_sf"/>
</dbReference>
<dbReference type="PANTHER" id="PTHR42887:SF2">
    <property type="entry name" value="OS12G0638800 PROTEIN"/>
    <property type="match status" value="1"/>
</dbReference>
<evidence type="ECO:0000259" key="5">
    <source>
        <dbReference type="Pfam" id="PF22780"/>
    </source>
</evidence>
<evidence type="ECO:0000256" key="1">
    <source>
        <dbReference type="ARBA" id="ARBA00001974"/>
    </source>
</evidence>
<dbReference type="EMBL" id="JBBMER010000001">
    <property type="protein sequence ID" value="MEQ2378474.1"/>
    <property type="molecule type" value="Genomic_DNA"/>
</dbReference>
<dbReference type="Pfam" id="PF03486">
    <property type="entry name" value="HI0933_like"/>
    <property type="match status" value="2"/>
</dbReference>
<keyword evidence="7" id="KW-1185">Reference proteome</keyword>